<evidence type="ECO:0000313" key="1">
    <source>
        <dbReference type="EMBL" id="KAJ2989950.1"/>
    </source>
</evidence>
<protein>
    <submittedName>
        <fullName evidence="1">Uncharacterized protein</fullName>
    </submittedName>
</protein>
<evidence type="ECO:0000313" key="2">
    <source>
        <dbReference type="Proteomes" id="UP001143856"/>
    </source>
</evidence>
<comment type="caution">
    <text evidence="1">The sequence shown here is derived from an EMBL/GenBank/DDBJ whole genome shotgun (WGS) entry which is preliminary data.</text>
</comment>
<sequence>MAFIEQIPTTETRTTLSPSVKSFLAENRTLHLGGNDDFHAERRHHLEIFGFHALPAEKQAPIGNVHFHVVRGRHGSIPMRLFYPKSYKEGSGTNLPALIYFHGGGYTVGSVDEFENGLRLLAEGANVITIGVDYRLAPEWSLPTQLDEYQDVLLRAQSDEGGKLGIDADRVLGGGDSVGGNMTAALSLQLSDAHQTGASSTIPKPLKAQILLYPEARLPFDTPAASENNSGFYLECNGIFSFADHYLPRRPNTPCPPAHRYVSPGMQSVESLKCLPPAAVFTCGFDPLRDVGVEYASKLQKAGNKVAWRHYPNLTHGFLQMAPWSDDAMKATMEVAELIKKLAQ</sequence>
<dbReference type="Proteomes" id="UP001143856">
    <property type="component" value="Unassembled WGS sequence"/>
</dbReference>
<reference evidence="1" key="1">
    <citation type="submission" date="2022-10" db="EMBL/GenBank/DDBJ databases">
        <title>Genome Sequence of Xylaria curta.</title>
        <authorList>
            <person name="Buettner E."/>
        </authorList>
    </citation>
    <scope>NUCLEOTIDE SEQUENCE</scope>
    <source>
        <strain evidence="1">Babe10</strain>
    </source>
</reference>
<keyword evidence="2" id="KW-1185">Reference proteome</keyword>
<name>A0ACC1PDK2_9PEZI</name>
<proteinExistence type="predicted"/>
<organism evidence="1 2">
    <name type="scientific">Xylaria curta</name>
    <dbReference type="NCBI Taxonomy" id="42375"/>
    <lineage>
        <taxon>Eukaryota</taxon>
        <taxon>Fungi</taxon>
        <taxon>Dikarya</taxon>
        <taxon>Ascomycota</taxon>
        <taxon>Pezizomycotina</taxon>
        <taxon>Sordariomycetes</taxon>
        <taxon>Xylariomycetidae</taxon>
        <taxon>Xylariales</taxon>
        <taxon>Xylariaceae</taxon>
        <taxon>Xylaria</taxon>
    </lineage>
</organism>
<gene>
    <name evidence="1" type="ORF">NUW58_g3201</name>
</gene>
<dbReference type="EMBL" id="JAPDGR010000471">
    <property type="protein sequence ID" value="KAJ2989950.1"/>
    <property type="molecule type" value="Genomic_DNA"/>
</dbReference>
<accession>A0ACC1PDK2</accession>